<dbReference type="Pfam" id="PF08141">
    <property type="entry name" value="SspH"/>
    <property type="match status" value="1"/>
</dbReference>
<dbReference type="GO" id="GO:0030435">
    <property type="term" value="P:sporulation resulting in formation of a cellular spore"/>
    <property type="evidence" value="ECO:0007669"/>
    <property type="project" value="UniProtKB-KW"/>
</dbReference>
<dbReference type="GO" id="GO:0042601">
    <property type="term" value="C:endospore-forming forespore"/>
    <property type="evidence" value="ECO:0007669"/>
    <property type="project" value="InterPro"/>
</dbReference>
<dbReference type="AlphaFoldDB" id="A0A9W5Y7Z6"/>
<sequence length="61" mass="7008">MKIERAQEIFDSKGVIDVNYNGNPIWIKSVNQEEQTAEIEMLDAPTNNEVVSVRELNEMNI</sequence>
<comment type="subcellular location">
    <subcellularLocation>
        <location evidence="1">Spore core</location>
    </subcellularLocation>
</comment>
<reference evidence="4" key="1">
    <citation type="submission" date="2022-06" db="EMBL/GenBank/DDBJ databases">
        <title>Vallitalea longa sp. nov., an anaerobic bacterium isolated from marine sediment.</title>
        <authorList>
            <person name="Hirano S."/>
            <person name="Terahara T."/>
            <person name="Mori K."/>
            <person name="Hamada M."/>
            <person name="Matsumoto R."/>
            <person name="Kobayashi T."/>
        </authorList>
    </citation>
    <scope>NUCLEOTIDE SEQUENCE</scope>
    <source>
        <strain evidence="4">SH18-1</strain>
    </source>
</reference>
<dbReference type="HAMAP" id="MF_00667">
    <property type="entry name" value="SspH"/>
    <property type="match status" value="1"/>
</dbReference>
<comment type="caution">
    <text evidence="4">The sequence shown here is derived from an EMBL/GenBank/DDBJ whole genome shotgun (WGS) entry which is preliminary data.</text>
</comment>
<protein>
    <recommendedName>
        <fullName evidence="6">SASP H</fullName>
    </recommendedName>
</protein>
<evidence type="ECO:0008006" key="6">
    <source>
        <dbReference type="Google" id="ProtNLM"/>
    </source>
</evidence>
<evidence type="ECO:0000256" key="1">
    <source>
        <dbReference type="ARBA" id="ARBA00004288"/>
    </source>
</evidence>
<keyword evidence="5" id="KW-1185">Reference proteome</keyword>
<accession>A0A9W5Y7Z6</accession>
<dbReference type="RefSeq" id="WP_281813541.1">
    <property type="nucleotide sequence ID" value="NZ_BRLB01000002.1"/>
</dbReference>
<evidence type="ECO:0000313" key="5">
    <source>
        <dbReference type="Proteomes" id="UP001144256"/>
    </source>
</evidence>
<evidence type="ECO:0000313" key="4">
    <source>
        <dbReference type="EMBL" id="GKX28780.1"/>
    </source>
</evidence>
<evidence type="ECO:0000256" key="2">
    <source>
        <dbReference type="ARBA" id="ARBA00006573"/>
    </source>
</evidence>
<organism evidence="4 5">
    <name type="scientific">Vallitalea longa</name>
    <dbReference type="NCBI Taxonomy" id="2936439"/>
    <lineage>
        <taxon>Bacteria</taxon>
        <taxon>Bacillati</taxon>
        <taxon>Bacillota</taxon>
        <taxon>Clostridia</taxon>
        <taxon>Lachnospirales</taxon>
        <taxon>Vallitaleaceae</taxon>
        <taxon>Vallitalea</taxon>
    </lineage>
</organism>
<dbReference type="Proteomes" id="UP001144256">
    <property type="component" value="Unassembled WGS sequence"/>
</dbReference>
<comment type="similarity">
    <text evidence="2">Belongs to the SspH family.</text>
</comment>
<gene>
    <name evidence="4" type="ORF">SH1V18_12600</name>
</gene>
<evidence type="ECO:0000256" key="3">
    <source>
        <dbReference type="ARBA" id="ARBA00022969"/>
    </source>
</evidence>
<dbReference type="InterPro" id="IPR012610">
    <property type="entry name" value="SASP_SspH"/>
</dbReference>
<dbReference type="EMBL" id="BRLB01000002">
    <property type="protein sequence ID" value="GKX28780.1"/>
    <property type="molecule type" value="Genomic_DNA"/>
</dbReference>
<keyword evidence="3" id="KW-0749">Sporulation</keyword>
<name>A0A9W5Y7Z6_9FIRM</name>
<proteinExistence type="inferred from homology"/>
<dbReference type="NCBIfam" id="TIGR02861">
    <property type="entry name" value="SASP_H"/>
    <property type="match status" value="1"/>
</dbReference>
<dbReference type="GO" id="GO:0030436">
    <property type="term" value="P:asexual sporulation"/>
    <property type="evidence" value="ECO:0007669"/>
    <property type="project" value="InterPro"/>
</dbReference>